<dbReference type="Pfam" id="PF21848">
    <property type="entry name" value="DUF6907"/>
    <property type="match status" value="1"/>
</dbReference>
<reference evidence="1 2" key="1">
    <citation type="journal article" date="2019" name="Int. J. Syst. Evol. Microbiol.">
        <title>The Global Catalogue of Microorganisms (GCM) 10K type strain sequencing project: providing services to taxonomists for standard genome sequencing and annotation.</title>
        <authorList>
            <consortium name="The Broad Institute Genomics Platform"/>
            <consortium name="The Broad Institute Genome Sequencing Center for Infectious Disease"/>
            <person name="Wu L."/>
            <person name="Ma J."/>
        </authorList>
    </citation>
    <scope>NUCLEOTIDE SEQUENCE [LARGE SCALE GENOMIC DNA]</scope>
    <source>
        <strain evidence="1 2">JCM 15933</strain>
    </source>
</reference>
<name>A0ABN2C195_9ACTN</name>
<organism evidence="1 2">
    <name type="scientific">Dactylosporangium maewongense</name>
    <dbReference type="NCBI Taxonomy" id="634393"/>
    <lineage>
        <taxon>Bacteria</taxon>
        <taxon>Bacillati</taxon>
        <taxon>Actinomycetota</taxon>
        <taxon>Actinomycetes</taxon>
        <taxon>Micromonosporales</taxon>
        <taxon>Micromonosporaceae</taxon>
        <taxon>Dactylosporangium</taxon>
    </lineage>
</organism>
<comment type="caution">
    <text evidence="1">The sequence shown here is derived from an EMBL/GenBank/DDBJ whole genome shotgun (WGS) entry which is preliminary data.</text>
</comment>
<proteinExistence type="predicted"/>
<protein>
    <submittedName>
        <fullName evidence="1">Uncharacterized protein</fullName>
    </submittedName>
</protein>
<gene>
    <name evidence="1" type="ORF">GCM10009827_084000</name>
</gene>
<dbReference type="RefSeq" id="WP_344509293.1">
    <property type="nucleotide sequence ID" value="NZ_BAAAQD010000021.1"/>
</dbReference>
<dbReference type="InterPro" id="IPR054202">
    <property type="entry name" value="DUF6907"/>
</dbReference>
<dbReference type="Proteomes" id="UP001501470">
    <property type="component" value="Unassembled WGS sequence"/>
</dbReference>
<accession>A0ABN2C195</accession>
<keyword evidence="2" id="KW-1185">Reference proteome</keyword>
<sequence>MTVTLERPATEARPTPTPCPDGLPWCVDHNVDEDGYSWHRTHTEVISADRNGFLVERDIETLDVRAVLVNNDDGTPDPVIWISEQYTRPDVCLAEGMGISPARAREFAALLVQLADHLDGSVAR</sequence>
<evidence type="ECO:0000313" key="1">
    <source>
        <dbReference type="EMBL" id="GAA1550528.1"/>
    </source>
</evidence>
<dbReference type="EMBL" id="BAAAQD010000021">
    <property type="protein sequence ID" value="GAA1550528.1"/>
    <property type="molecule type" value="Genomic_DNA"/>
</dbReference>
<evidence type="ECO:0000313" key="2">
    <source>
        <dbReference type="Proteomes" id="UP001501470"/>
    </source>
</evidence>